<dbReference type="PATRIC" id="fig|1031711.3.peg.4836"/>
<dbReference type="KEGG" id="rsn:RSPO_m01672"/>
<gene>
    <name evidence="1" type="ordered locus">RSPO_m01672</name>
</gene>
<reference evidence="1 2" key="1">
    <citation type="journal article" date="2011" name="J. Bacteriol.">
        <title>Complete genome sequence of the plant pathogen Ralstonia solanacearum strain Po82.</title>
        <authorList>
            <person name="Xu J."/>
            <person name="Zheng H.J."/>
            <person name="Liu L."/>
            <person name="Pan Z.C."/>
            <person name="Prior P."/>
            <person name="Tang B."/>
            <person name="Xu J.S."/>
            <person name="Zhang H."/>
            <person name="Tian Q."/>
            <person name="Zhang L.Q."/>
            <person name="Feng J."/>
        </authorList>
    </citation>
    <scope>NUCLEOTIDE SEQUENCE [LARGE SCALE GENOMIC DNA]</scope>
    <source>
        <strain evidence="2">Po82</strain>
    </source>
</reference>
<evidence type="ECO:0000313" key="2">
    <source>
        <dbReference type="Proteomes" id="UP000007953"/>
    </source>
</evidence>
<geneLocation type="plasmid" evidence="2"/>
<proteinExistence type="predicted"/>
<name>F6GBU9_RALS8</name>
<keyword evidence="1" id="KW-0614">Plasmid</keyword>
<dbReference type="AlphaFoldDB" id="F6GBU9"/>
<organism evidence="1 2">
    <name type="scientific">Ralstonia solanacearum (strain Po82)</name>
    <dbReference type="NCBI Taxonomy" id="1031711"/>
    <lineage>
        <taxon>Bacteria</taxon>
        <taxon>Pseudomonadati</taxon>
        <taxon>Pseudomonadota</taxon>
        <taxon>Betaproteobacteria</taxon>
        <taxon>Burkholderiales</taxon>
        <taxon>Burkholderiaceae</taxon>
        <taxon>Ralstonia</taxon>
        <taxon>Ralstonia solanacearum species complex</taxon>
    </lineage>
</organism>
<dbReference type="HOGENOM" id="CLU_179327_0_0_4"/>
<dbReference type="Proteomes" id="UP000007953">
    <property type="component" value="Plasmid megaplasmid"/>
</dbReference>
<accession>F6GBU9</accession>
<sequence length="65" mass="7456">MQRILDITRKAWHLDAESVRAARRQRAADRRHRIQALPQDSLRALAALALQTEIWAVRKTVVTVG</sequence>
<evidence type="ECO:0000313" key="1">
    <source>
        <dbReference type="EMBL" id="AEG72305.1"/>
    </source>
</evidence>
<dbReference type="EMBL" id="CP002820">
    <property type="protein sequence ID" value="AEG72305.1"/>
    <property type="molecule type" value="Genomic_DNA"/>
</dbReference>
<protein>
    <submittedName>
        <fullName evidence="1">Uncharacterized protein</fullName>
    </submittedName>
</protein>